<dbReference type="GO" id="GO:1990281">
    <property type="term" value="C:efflux pump complex"/>
    <property type="evidence" value="ECO:0007669"/>
    <property type="project" value="TreeGrafter"/>
</dbReference>
<evidence type="ECO:0000256" key="1">
    <source>
        <dbReference type="ARBA" id="ARBA00004442"/>
    </source>
</evidence>
<keyword evidence="5" id="KW-0472">Membrane</keyword>
<name>A0A644ZJD1_9ZZZZ</name>
<dbReference type="PANTHER" id="PTHR30026">
    <property type="entry name" value="OUTER MEMBRANE PROTEIN TOLC"/>
    <property type="match status" value="1"/>
</dbReference>
<keyword evidence="3" id="KW-1134">Transmembrane beta strand</keyword>
<evidence type="ECO:0000256" key="3">
    <source>
        <dbReference type="ARBA" id="ARBA00022452"/>
    </source>
</evidence>
<comment type="caution">
    <text evidence="7">The sequence shown here is derived from an EMBL/GenBank/DDBJ whole genome shotgun (WGS) entry which is preliminary data.</text>
</comment>
<evidence type="ECO:0008006" key="8">
    <source>
        <dbReference type="Google" id="ProtNLM"/>
    </source>
</evidence>
<keyword evidence="4" id="KW-0812">Transmembrane</keyword>
<evidence type="ECO:0000313" key="7">
    <source>
        <dbReference type="EMBL" id="MPM40995.1"/>
    </source>
</evidence>
<dbReference type="GO" id="GO:0009279">
    <property type="term" value="C:cell outer membrane"/>
    <property type="evidence" value="ECO:0007669"/>
    <property type="project" value="UniProtKB-SubCell"/>
</dbReference>
<keyword evidence="2" id="KW-0813">Transport</keyword>
<dbReference type="GO" id="GO:0015562">
    <property type="term" value="F:efflux transmembrane transporter activity"/>
    <property type="evidence" value="ECO:0007669"/>
    <property type="project" value="InterPro"/>
</dbReference>
<accession>A0A644ZJD1</accession>
<protein>
    <recommendedName>
        <fullName evidence="8">Outer membrane protein TolC</fullName>
    </recommendedName>
</protein>
<dbReference type="Pfam" id="PF02321">
    <property type="entry name" value="OEP"/>
    <property type="match status" value="1"/>
</dbReference>
<reference evidence="7" key="1">
    <citation type="submission" date="2019-08" db="EMBL/GenBank/DDBJ databases">
        <authorList>
            <person name="Kucharzyk K."/>
            <person name="Murdoch R.W."/>
            <person name="Higgins S."/>
            <person name="Loffler F."/>
        </authorList>
    </citation>
    <scope>NUCLEOTIDE SEQUENCE</scope>
</reference>
<comment type="subcellular location">
    <subcellularLocation>
        <location evidence="1">Cell outer membrane</location>
    </subcellularLocation>
</comment>
<keyword evidence="6" id="KW-0998">Cell outer membrane</keyword>
<proteinExistence type="predicted"/>
<evidence type="ECO:0000256" key="4">
    <source>
        <dbReference type="ARBA" id="ARBA00022692"/>
    </source>
</evidence>
<dbReference type="GO" id="GO:0015288">
    <property type="term" value="F:porin activity"/>
    <property type="evidence" value="ECO:0007669"/>
    <property type="project" value="TreeGrafter"/>
</dbReference>
<evidence type="ECO:0000256" key="2">
    <source>
        <dbReference type="ARBA" id="ARBA00022448"/>
    </source>
</evidence>
<sequence>MYRLNQLLAVPLDTEIDVPDTMRVGNLVALENSLLEMLFSDLRISQKYAGFLTEQLYNNSPELKIAAGAGEIARQRADMYKSQRYMPEVALIAGADQAFIREGMISNPQLPVPPPPEDITWNIGVRLSFPLFNGGKIKNEVAKANVQMSQAQLQQEDLRSRLEQAVMSNVQFLNASYHEMKLANDASEAAEANFAVVRDAYSNGVADVSRMIDAQKALYGAKTMVLNSSAQFVLDFLKTERLQGNYTFLGSEKERLVYKNNLVTYLNKVK</sequence>
<gene>
    <name evidence="7" type="ORF">SDC9_87644</name>
</gene>
<dbReference type="PANTHER" id="PTHR30026:SF20">
    <property type="entry name" value="OUTER MEMBRANE PROTEIN TOLC"/>
    <property type="match status" value="1"/>
</dbReference>
<dbReference type="InterPro" id="IPR003423">
    <property type="entry name" value="OMP_efflux"/>
</dbReference>
<dbReference type="Gene3D" id="1.20.1600.10">
    <property type="entry name" value="Outer membrane efflux proteins (OEP)"/>
    <property type="match status" value="1"/>
</dbReference>
<dbReference type="InterPro" id="IPR051906">
    <property type="entry name" value="TolC-like"/>
</dbReference>
<dbReference type="SUPFAM" id="SSF56954">
    <property type="entry name" value="Outer membrane efflux proteins (OEP)"/>
    <property type="match status" value="1"/>
</dbReference>
<dbReference type="AlphaFoldDB" id="A0A644ZJD1"/>
<evidence type="ECO:0000256" key="5">
    <source>
        <dbReference type="ARBA" id="ARBA00023136"/>
    </source>
</evidence>
<evidence type="ECO:0000256" key="6">
    <source>
        <dbReference type="ARBA" id="ARBA00023237"/>
    </source>
</evidence>
<organism evidence="7">
    <name type="scientific">bioreactor metagenome</name>
    <dbReference type="NCBI Taxonomy" id="1076179"/>
    <lineage>
        <taxon>unclassified sequences</taxon>
        <taxon>metagenomes</taxon>
        <taxon>ecological metagenomes</taxon>
    </lineage>
</organism>
<dbReference type="EMBL" id="VSSQ01009208">
    <property type="protein sequence ID" value="MPM40995.1"/>
    <property type="molecule type" value="Genomic_DNA"/>
</dbReference>